<evidence type="ECO:0000313" key="3">
    <source>
        <dbReference type="Proteomes" id="UP001501102"/>
    </source>
</evidence>
<evidence type="ECO:0000256" key="1">
    <source>
        <dbReference type="SAM" id="MobiDB-lite"/>
    </source>
</evidence>
<reference evidence="3" key="1">
    <citation type="journal article" date="2019" name="Int. J. Syst. Evol. Microbiol.">
        <title>The Global Catalogue of Microorganisms (GCM) 10K type strain sequencing project: providing services to taxonomists for standard genome sequencing and annotation.</title>
        <authorList>
            <consortium name="The Broad Institute Genomics Platform"/>
            <consortium name="The Broad Institute Genome Sequencing Center for Infectious Disease"/>
            <person name="Wu L."/>
            <person name="Ma J."/>
        </authorList>
    </citation>
    <scope>NUCLEOTIDE SEQUENCE [LARGE SCALE GENOMIC DNA]</scope>
    <source>
        <strain evidence="3">JCM 4087</strain>
    </source>
</reference>
<name>A0ABP6JH52_STRTU</name>
<proteinExistence type="predicted"/>
<gene>
    <name evidence="2" type="ORF">GCM10020221_28240</name>
</gene>
<comment type="caution">
    <text evidence="2">The sequence shown here is derived from an EMBL/GenBank/DDBJ whole genome shotgun (WGS) entry which is preliminary data.</text>
</comment>
<feature type="region of interest" description="Disordered" evidence="1">
    <location>
        <begin position="1"/>
        <end position="32"/>
    </location>
</feature>
<organism evidence="2 3">
    <name type="scientific">Streptomyces thioluteus</name>
    <dbReference type="NCBI Taxonomy" id="66431"/>
    <lineage>
        <taxon>Bacteria</taxon>
        <taxon>Bacillati</taxon>
        <taxon>Actinomycetota</taxon>
        <taxon>Actinomycetes</taxon>
        <taxon>Kitasatosporales</taxon>
        <taxon>Streptomycetaceae</taxon>
        <taxon>Streptomyces</taxon>
    </lineage>
</organism>
<dbReference type="Proteomes" id="UP001501102">
    <property type="component" value="Unassembled WGS sequence"/>
</dbReference>
<sequence length="80" mass="8430">MALAPGELPEDVGAQGVEGDVTRSRPASRRAVAVRARPMPLVVRDIRGRGASAAQRSTMETSRAEQRFAAGEADPVMRAG</sequence>
<dbReference type="EMBL" id="BAAAXZ010000108">
    <property type="protein sequence ID" value="GAA2930790.1"/>
    <property type="molecule type" value="Genomic_DNA"/>
</dbReference>
<evidence type="ECO:0000313" key="2">
    <source>
        <dbReference type="EMBL" id="GAA2930790.1"/>
    </source>
</evidence>
<feature type="region of interest" description="Disordered" evidence="1">
    <location>
        <begin position="46"/>
        <end position="80"/>
    </location>
</feature>
<accession>A0ABP6JH52</accession>
<protein>
    <submittedName>
        <fullName evidence="2">Uncharacterized protein</fullName>
    </submittedName>
</protein>
<keyword evidence="3" id="KW-1185">Reference proteome</keyword>